<feature type="compositionally biased region" description="Basic and acidic residues" evidence="1">
    <location>
        <begin position="69"/>
        <end position="109"/>
    </location>
</feature>
<feature type="region of interest" description="Disordered" evidence="1">
    <location>
        <begin position="69"/>
        <end position="115"/>
    </location>
</feature>
<proteinExistence type="predicted"/>
<dbReference type="Proteomes" id="UP000571950">
    <property type="component" value="Unassembled WGS sequence"/>
</dbReference>
<protein>
    <submittedName>
        <fullName evidence="2">Uncharacterized protein</fullName>
    </submittedName>
</protein>
<keyword evidence="3" id="KW-1185">Reference proteome</keyword>
<evidence type="ECO:0000313" key="3">
    <source>
        <dbReference type="Proteomes" id="UP000571950"/>
    </source>
</evidence>
<dbReference type="EMBL" id="JACIDT010000004">
    <property type="protein sequence ID" value="MBB3925667.1"/>
    <property type="molecule type" value="Genomic_DNA"/>
</dbReference>
<accession>A0A7W6BIP1</accession>
<sequence>MGVLLTIIVSRIPDSRADPATLILLVAQPARNRSAIRELGLLLDGNSAPLHLAFRDGLNQFHRIEEPKAEEIYEEQDQGRGADRHGAGSGRDWNDGHRPARQRCGDGRAHGAAMR</sequence>
<reference evidence="2 3" key="1">
    <citation type="submission" date="2020-08" db="EMBL/GenBank/DDBJ databases">
        <title>Genomic Encyclopedia of Type Strains, Phase IV (KMG-IV): sequencing the most valuable type-strain genomes for metagenomic binning, comparative biology and taxonomic classification.</title>
        <authorList>
            <person name="Goeker M."/>
        </authorList>
    </citation>
    <scope>NUCLEOTIDE SEQUENCE [LARGE SCALE GENOMIC DNA]</scope>
    <source>
        <strain evidence="2 3">DSM 26189</strain>
    </source>
</reference>
<name>A0A7W6BIP1_9SPHN</name>
<organism evidence="2 3">
    <name type="scientific">Sphingobium jiangsuense</name>
    <dbReference type="NCBI Taxonomy" id="870476"/>
    <lineage>
        <taxon>Bacteria</taxon>
        <taxon>Pseudomonadati</taxon>
        <taxon>Pseudomonadota</taxon>
        <taxon>Alphaproteobacteria</taxon>
        <taxon>Sphingomonadales</taxon>
        <taxon>Sphingomonadaceae</taxon>
        <taxon>Sphingobium</taxon>
    </lineage>
</organism>
<evidence type="ECO:0000313" key="2">
    <source>
        <dbReference type="EMBL" id="MBB3925667.1"/>
    </source>
</evidence>
<dbReference type="RefSeq" id="WP_188071231.1">
    <property type="nucleotide sequence ID" value="NZ_BSPS01000047.1"/>
</dbReference>
<evidence type="ECO:0000256" key="1">
    <source>
        <dbReference type="SAM" id="MobiDB-lite"/>
    </source>
</evidence>
<dbReference type="AlphaFoldDB" id="A0A7W6BIP1"/>
<comment type="caution">
    <text evidence="2">The sequence shown here is derived from an EMBL/GenBank/DDBJ whole genome shotgun (WGS) entry which is preliminary data.</text>
</comment>
<gene>
    <name evidence="2" type="ORF">GGR43_001382</name>
</gene>